<dbReference type="Pfam" id="PF00561">
    <property type="entry name" value="Abhydrolase_1"/>
    <property type="match status" value="1"/>
</dbReference>
<evidence type="ECO:0000256" key="2">
    <source>
        <dbReference type="ARBA" id="ARBA00022801"/>
    </source>
</evidence>
<evidence type="ECO:0000256" key="3">
    <source>
        <dbReference type="SAM" id="SignalP"/>
    </source>
</evidence>
<feature type="chain" id="PRO_5045790618" evidence="3">
    <location>
        <begin position="22"/>
        <end position="455"/>
    </location>
</feature>
<evidence type="ECO:0000259" key="4">
    <source>
        <dbReference type="Pfam" id="PF00561"/>
    </source>
</evidence>
<evidence type="ECO:0000259" key="5">
    <source>
        <dbReference type="Pfam" id="PF08386"/>
    </source>
</evidence>
<dbReference type="InterPro" id="IPR051601">
    <property type="entry name" value="Serine_prot/Carboxylest_S33"/>
</dbReference>
<dbReference type="Proteomes" id="UP000637628">
    <property type="component" value="Unassembled WGS sequence"/>
</dbReference>
<dbReference type="PANTHER" id="PTHR43248">
    <property type="entry name" value="2-SUCCINYL-6-HYDROXY-2,4-CYCLOHEXADIENE-1-CARBOXYLATE SYNTHASE"/>
    <property type="match status" value="1"/>
</dbReference>
<evidence type="ECO:0000256" key="1">
    <source>
        <dbReference type="ARBA" id="ARBA00010088"/>
    </source>
</evidence>
<feature type="domain" description="Peptidase S33 tripeptidyl aminopeptidase-like C-terminal" evidence="5">
    <location>
        <begin position="361"/>
        <end position="451"/>
    </location>
</feature>
<keyword evidence="3" id="KW-0732">Signal</keyword>
<comment type="caution">
    <text evidence="6">The sequence shown here is derived from an EMBL/GenBank/DDBJ whole genome shotgun (WGS) entry which is preliminary data.</text>
</comment>
<dbReference type="Gene3D" id="3.40.50.1820">
    <property type="entry name" value="alpha/beta hydrolase"/>
    <property type="match status" value="1"/>
</dbReference>
<comment type="similarity">
    <text evidence="1">Belongs to the peptidase S33 family.</text>
</comment>
<dbReference type="InterPro" id="IPR029058">
    <property type="entry name" value="AB_hydrolase_fold"/>
</dbReference>
<name>A0ABQ3YX03_9ACTN</name>
<feature type="domain" description="AB hydrolase-1" evidence="4">
    <location>
        <begin position="88"/>
        <end position="265"/>
    </location>
</feature>
<evidence type="ECO:0000313" key="7">
    <source>
        <dbReference type="Proteomes" id="UP000637628"/>
    </source>
</evidence>
<accession>A0ABQ3YX03</accession>
<proteinExistence type="inferred from homology"/>
<reference evidence="6 7" key="1">
    <citation type="submission" date="2021-01" db="EMBL/GenBank/DDBJ databases">
        <title>Whole genome shotgun sequence of Actinoplanes durhamensis NBRC 14914.</title>
        <authorList>
            <person name="Komaki H."/>
            <person name="Tamura T."/>
        </authorList>
    </citation>
    <scope>NUCLEOTIDE SEQUENCE [LARGE SCALE GENOMIC DNA]</scope>
    <source>
        <strain evidence="6 7">NBRC 14914</strain>
    </source>
</reference>
<dbReference type="SUPFAM" id="SSF53474">
    <property type="entry name" value="alpha/beta-Hydrolases"/>
    <property type="match status" value="1"/>
</dbReference>
<organism evidence="6 7">
    <name type="scientific">Paractinoplanes durhamensis</name>
    <dbReference type="NCBI Taxonomy" id="113563"/>
    <lineage>
        <taxon>Bacteria</taxon>
        <taxon>Bacillati</taxon>
        <taxon>Actinomycetota</taxon>
        <taxon>Actinomycetes</taxon>
        <taxon>Micromonosporales</taxon>
        <taxon>Micromonosporaceae</taxon>
        <taxon>Paractinoplanes</taxon>
    </lineage>
</organism>
<protein>
    <submittedName>
        <fullName evidence="6">Peptidase</fullName>
    </submittedName>
</protein>
<gene>
    <name evidence="6" type="ORF">Adu01nite_34670</name>
</gene>
<evidence type="ECO:0000313" key="6">
    <source>
        <dbReference type="EMBL" id="GIE02117.1"/>
    </source>
</evidence>
<dbReference type="RefSeq" id="WP_203727881.1">
    <property type="nucleotide sequence ID" value="NZ_BAAATX010000001.1"/>
</dbReference>
<keyword evidence="7" id="KW-1185">Reference proteome</keyword>
<keyword evidence="2" id="KW-0378">Hydrolase</keyword>
<feature type="signal peptide" evidence="3">
    <location>
        <begin position="1"/>
        <end position="21"/>
    </location>
</feature>
<dbReference type="PANTHER" id="PTHR43248:SF25">
    <property type="entry name" value="AB HYDROLASE-1 DOMAIN-CONTAINING PROTEIN-RELATED"/>
    <property type="match status" value="1"/>
</dbReference>
<dbReference type="EMBL" id="BOML01000029">
    <property type="protein sequence ID" value="GIE02117.1"/>
    <property type="molecule type" value="Genomic_DNA"/>
</dbReference>
<sequence length="455" mass="49351">MKTLLTVLMAAALPVPAPQPAALDWFTCGTAMDAQCTHLTVPVDWGDPGGAKIQLAVGRRPALDPDHKIGTLIFGPGGPWDPGVDRAVNGYHRFSDTLLDRFDIVSFDPRGSHGSHAVSCDPAQVAAAPYPVLSSQADFDATLAYNRELWAGCEQLTGDLWNHADMGSNVRDLDALRAALGERKLTFQGSSYGTLLGEAYAERYPGRVRAIVLESVDDHSSRSTAEFLTAQTWAAEDAFDAFVAWCDRTPACALHGRDVVAVWNRLYDSAVAGRPDFTPFDLVAITYKRTKDVDYDKLAGYLAAVDGGATGVRIGSLPVVLPAFCADWSLPVRDYREYAGLLRQAARVAPHIHFPAQVFALTACLGWEHVAYPQHDLDVRTKTPLLLLNSRHDSATGWNWARTVERQLGRHGVLVTYEGDGHGSYTISKCMARIADAYLIDLAVPQRGTSCAAGT</sequence>
<dbReference type="InterPro" id="IPR013595">
    <property type="entry name" value="Pept_S33_TAP-like_C"/>
</dbReference>
<dbReference type="Pfam" id="PF08386">
    <property type="entry name" value="Abhydrolase_4"/>
    <property type="match status" value="1"/>
</dbReference>
<dbReference type="InterPro" id="IPR000073">
    <property type="entry name" value="AB_hydrolase_1"/>
</dbReference>